<dbReference type="PANTHER" id="PTHR43664">
    <property type="entry name" value="MONOAMINE OXIDASE-RELATED"/>
    <property type="match status" value="1"/>
</dbReference>
<gene>
    <name evidence="2" type="ORF">H2509_01240</name>
</gene>
<keyword evidence="3" id="KW-1185">Reference proteome</keyword>
<reference evidence="2 3" key="1">
    <citation type="submission" date="2020-07" db="EMBL/GenBank/DDBJ databases">
        <title>Stappia sp., F7233, whole genome shotgun sequencing project.</title>
        <authorList>
            <person name="Jiang S."/>
            <person name="Liu Z.W."/>
            <person name="Du Z.J."/>
        </authorList>
    </citation>
    <scope>NUCLEOTIDE SEQUENCE [LARGE SCALE GENOMIC DNA]</scope>
    <source>
        <strain evidence="2 3">F7233</strain>
    </source>
</reference>
<sequence>MSEVLLGAESRRIALGSFTFTADDIVRFACAYDPQRFHLSEEDAAKTHFGRLCASGWHTAAVWMKLMVAYHQHAAEEARRNGGRYPILGPSPGFEDLKWLKPVFAGDTISYFTTALKVQPSRSRPGWGLLFSHNEGVNQNGEAVFSFEGRVFVALEDTSVT</sequence>
<name>A0A839A9M7_9HYPH</name>
<dbReference type="InterPro" id="IPR029069">
    <property type="entry name" value="HotDog_dom_sf"/>
</dbReference>
<dbReference type="SUPFAM" id="SSF54637">
    <property type="entry name" value="Thioesterase/thiol ester dehydrase-isomerase"/>
    <property type="match status" value="1"/>
</dbReference>
<dbReference type="InterPro" id="IPR002539">
    <property type="entry name" value="MaoC-like_dom"/>
</dbReference>
<dbReference type="PANTHER" id="PTHR43664:SF1">
    <property type="entry name" value="BETA-METHYLMALYL-COA DEHYDRATASE"/>
    <property type="match status" value="1"/>
</dbReference>
<evidence type="ECO:0000313" key="2">
    <source>
        <dbReference type="EMBL" id="MBA5775744.1"/>
    </source>
</evidence>
<dbReference type="Pfam" id="PF01575">
    <property type="entry name" value="MaoC_dehydratas"/>
    <property type="match status" value="1"/>
</dbReference>
<evidence type="ECO:0000313" key="3">
    <source>
        <dbReference type="Proteomes" id="UP000541109"/>
    </source>
</evidence>
<dbReference type="EMBL" id="JACFXV010000029">
    <property type="protein sequence ID" value="MBA5775744.1"/>
    <property type="molecule type" value="Genomic_DNA"/>
</dbReference>
<proteinExistence type="predicted"/>
<dbReference type="CDD" id="cd03454">
    <property type="entry name" value="YdeM"/>
    <property type="match status" value="1"/>
</dbReference>
<dbReference type="InterPro" id="IPR052342">
    <property type="entry name" value="MCH/BMMD"/>
</dbReference>
<dbReference type="RefSeq" id="WP_182161491.1">
    <property type="nucleotide sequence ID" value="NZ_JACFXV010000029.1"/>
</dbReference>
<dbReference type="Proteomes" id="UP000541109">
    <property type="component" value="Unassembled WGS sequence"/>
</dbReference>
<dbReference type="Gene3D" id="3.10.129.10">
    <property type="entry name" value="Hotdog Thioesterase"/>
    <property type="match status" value="1"/>
</dbReference>
<accession>A0A839A9M7</accession>
<evidence type="ECO:0000259" key="1">
    <source>
        <dbReference type="Pfam" id="PF01575"/>
    </source>
</evidence>
<protein>
    <submittedName>
        <fullName evidence="2">MaoC family dehydratase</fullName>
    </submittedName>
</protein>
<dbReference type="AlphaFoldDB" id="A0A839A9M7"/>
<comment type="caution">
    <text evidence="2">The sequence shown here is derived from an EMBL/GenBank/DDBJ whole genome shotgun (WGS) entry which is preliminary data.</text>
</comment>
<organism evidence="2 3">
    <name type="scientific">Stappia albiluteola</name>
    <dbReference type="NCBI Taxonomy" id="2758565"/>
    <lineage>
        <taxon>Bacteria</taxon>
        <taxon>Pseudomonadati</taxon>
        <taxon>Pseudomonadota</taxon>
        <taxon>Alphaproteobacteria</taxon>
        <taxon>Hyphomicrobiales</taxon>
        <taxon>Stappiaceae</taxon>
        <taxon>Stappia</taxon>
    </lineage>
</organism>
<feature type="domain" description="MaoC-like" evidence="1">
    <location>
        <begin position="18"/>
        <end position="111"/>
    </location>
</feature>